<dbReference type="EMBL" id="RCIW01000008">
    <property type="protein sequence ID" value="RLP10153.1"/>
    <property type="molecule type" value="Genomic_DNA"/>
</dbReference>
<keyword evidence="3" id="KW-0238">DNA-binding</keyword>
<evidence type="ECO:0000259" key="6">
    <source>
        <dbReference type="SMART" id="SM00363"/>
    </source>
</evidence>
<evidence type="ECO:0000256" key="5">
    <source>
        <dbReference type="SAM" id="MobiDB-lite"/>
    </source>
</evidence>
<comment type="caution">
    <text evidence="7">The sequence shown here is derived from an EMBL/GenBank/DDBJ whole genome shotgun (WGS) entry which is preliminary data.</text>
</comment>
<evidence type="ECO:0000313" key="7">
    <source>
        <dbReference type="EMBL" id="RLP10153.1"/>
    </source>
</evidence>
<dbReference type="SMART" id="SM00363">
    <property type="entry name" value="S4"/>
    <property type="match status" value="1"/>
</dbReference>
<dbReference type="CDD" id="cd00165">
    <property type="entry name" value="S4"/>
    <property type="match status" value="1"/>
</dbReference>
<dbReference type="Gene3D" id="3.10.290.10">
    <property type="entry name" value="RNA-binding S4 domain"/>
    <property type="match status" value="1"/>
</dbReference>
<gene>
    <name evidence="7" type="ORF">D7U36_06165</name>
</gene>
<protein>
    <submittedName>
        <fullName evidence="7">RNA-binding S4 domain-containing protein</fullName>
    </submittedName>
</protein>
<dbReference type="GO" id="GO:0043023">
    <property type="term" value="F:ribosomal large subunit binding"/>
    <property type="evidence" value="ECO:0007669"/>
    <property type="project" value="InterPro"/>
</dbReference>
<dbReference type="OrthoDB" id="9797176at2"/>
<name>A0A8B3FS39_9ACTN</name>
<dbReference type="InterPro" id="IPR036986">
    <property type="entry name" value="S4_RNA-bd_sf"/>
</dbReference>
<evidence type="ECO:0000256" key="1">
    <source>
        <dbReference type="ARBA" id="ARBA00008396"/>
    </source>
</evidence>
<evidence type="ECO:0000313" key="8">
    <source>
        <dbReference type="Proteomes" id="UP000279336"/>
    </source>
</evidence>
<evidence type="ECO:0000256" key="4">
    <source>
        <dbReference type="PROSITE-ProRule" id="PRU00182"/>
    </source>
</evidence>
<comment type="similarity">
    <text evidence="1">Belongs to the HSP15 family.</text>
</comment>
<organism evidence="7 8">
    <name type="scientific">Propionibacterium australiense</name>
    <dbReference type="NCBI Taxonomy" id="119981"/>
    <lineage>
        <taxon>Bacteria</taxon>
        <taxon>Bacillati</taxon>
        <taxon>Actinomycetota</taxon>
        <taxon>Actinomycetes</taxon>
        <taxon>Propionibacteriales</taxon>
        <taxon>Propionibacteriaceae</taxon>
        <taxon>Propionibacterium</taxon>
    </lineage>
</organism>
<keyword evidence="2 4" id="KW-0694">RNA-binding</keyword>
<dbReference type="RefSeq" id="WP_119161631.1">
    <property type="nucleotide sequence ID" value="NZ_LR134442.1"/>
</dbReference>
<dbReference type="PROSITE" id="PS50889">
    <property type="entry name" value="S4"/>
    <property type="match status" value="1"/>
</dbReference>
<dbReference type="InterPro" id="IPR002942">
    <property type="entry name" value="S4_RNA-bd"/>
</dbReference>
<dbReference type="GO" id="GO:0034605">
    <property type="term" value="P:cellular response to heat"/>
    <property type="evidence" value="ECO:0007669"/>
    <property type="project" value="InterPro"/>
</dbReference>
<evidence type="ECO:0000256" key="2">
    <source>
        <dbReference type="ARBA" id="ARBA00022884"/>
    </source>
</evidence>
<feature type="region of interest" description="Disordered" evidence="5">
    <location>
        <begin position="88"/>
        <end position="117"/>
    </location>
</feature>
<feature type="domain" description="RNA-binding S4" evidence="6">
    <location>
        <begin position="2"/>
        <end position="66"/>
    </location>
</feature>
<dbReference type="Pfam" id="PF01479">
    <property type="entry name" value="S4"/>
    <property type="match status" value="1"/>
</dbReference>
<dbReference type="SUPFAM" id="SSF55174">
    <property type="entry name" value="Alpha-L RNA-binding motif"/>
    <property type="match status" value="1"/>
</dbReference>
<dbReference type="GO" id="GO:0003677">
    <property type="term" value="F:DNA binding"/>
    <property type="evidence" value="ECO:0007669"/>
    <property type="project" value="UniProtKB-KW"/>
</dbReference>
<sequence length="117" mass="13387">MTRIDVWLWSVRIYKTRSLATQAVKGGHVRLNDAPIKPAQRISPGDIVTVRTPGWDRTFEVVQLLDKRVGAKIAQTAYRDLSPERPAYLANPVARRDKGSGRPTKKERREIERLRGR</sequence>
<reference evidence="7 8" key="1">
    <citation type="submission" date="2018-10" db="EMBL/GenBank/DDBJ databases">
        <title>Propionibacterium australiense Genome Sequencing and Assembly.</title>
        <authorList>
            <person name="Bernier A.-M."/>
            <person name="Bernard K."/>
        </authorList>
    </citation>
    <scope>NUCLEOTIDE SEQUENCE [LARGE SCALE GENOMIC DNA]</scope>
    <source>
        <strain evidence="7 8">NML98A078</strain>
    </source>
</reference>
<dbReference type="InterPro" id="IPR025708">
    <property type="entry name" value="HSP15"/>
</dbReference>
<accession>A0A8B3FS39</accession>
<proteinExistence type="inferred from homology"/>
<dbReference type="GO" id="GO:0003727">
    <property type="term" value="F:single-stranded RNA binding"/>
    <property type="evidence" value="ECO:0007669"/>
    <property type="project" value="InterPro"/>
</dbReference>
<dbReference type="Proteomes" id="UP000279336">
    <property type="component" value="Unassembled WGS sequence"/>
</dbReference>
<evidence type="ECO:0000256" key="3">
    <source>
        <dbReference type="ARBA" id="ARBA00023125"/>
    </source>
</evidence>
<dbReference type="AlphaFoldDB" id="A0A8B3FS39"/>
<feature type="compositionally biased region" description="Basic and acidic residues" evidence="5">
    <location>
        <begin position="107"/>
        <end position="117"/>
    </location>
</feature>
<dbReference type="PIRSF" id="PIRSF016821">
    <property type="entry name" value="HSP15"/>
    <property type="match status" value="1"/>
</dbReference>